<keyword evidence="8 11" id="KW-1133">Transmembrane helix</keyword>
<reference evidence="14" key="1">
    <citation type="submission" date="2025-08" db="UniProtKB">
        <authorList>
            <consortium name="RefSeq"/>
        </authorList>
    </citation>
    <scope>IDENTIFICATION</scope>
    <source>
        <tissue evidence="14">Spleen</tissue>
    </source>
</reference>
<accession>A0A6P5IXN9</accession>
<dbReference type="GO" id="GO:0015031">
    <property type="term" value="P:protein transport"/>
    <property type="evidence" value="ECO:0007669"/>
    <property type="project" value="UniProtKB-KW"/>
</dbReference>
<dbReference type="InParanoid" id="A0A6P5IXN9"/>
<evidence type="ECO:0000256" key="3">
    <source>
        <dbReference type="ARBA" id="ARBA00022448"/>
    </source>
</evidence>
<feature type="compositionally biased region" description="Polar residues" evidence="10">
    <location>
        <begin position="429"/>
        <end position="441"/>
    </location>
</feature>
<feature type="region of interest" description="Disordered" evidence="10">
    <location>
        <begin position="429"/>
        <end position="483"/>
    </location>
</feature>
<protein>
    <recommendedName>
        <fullName evidence="2">Protein amnionless</fullName>
    </recommendedName>
</protein>
<evidence type="ECO:0000313" key="13">
    <source>
        <dbReference type="Proteomes" id="UP000515140"/>
    </source>
</evidence>
<dbReference type="GO" id="GO:0016324">
    <property type="term" value="C:apical plasma membrane"/>
    <property type="evidence" value="ECO:0007669"/>
    <property type="project" value="TreeGrafter"/>
</dbReference>
<dbReference type="RefSeq" id="XP_020826887.1">
    <property type="nucleotide sequence ID" value="XM_020971228.1"/>
</dbReference>
<keyword evidence="7" id="KW-0653">Protein transport</keyword>
<dbReference type="Proteomes" id="UP000515140">
    <property type="component" value="Unplaced"/>
</dbReference>
<keyword evidence="9 11" id="KW-0472">Membrane</keyword>
<feature type="chain" id="PRO_5028064205" description="Protein amnionless" evidence="12">
    <location>
        <begin position="22"/>
        <end position="490"/>
    </location>
</feature>
<evidence type="ECO:0000256" key="12">
    <source>
        <dbReference type="SAM" id="SignalP"/>
    </source>
</evidence>
<dbReference type="Pfam" id="PF14828">
    <property type="entry name" value="Amnionless"/>
    <property type="match status" value="1"/>
</dbReference>
<dbReference type="GO" id="GO:0006898">
    <property type="term" value="P:receptor-mediated endocytosis"/>
    <property type="evidence" value="ECO:0007669"/>
    <property type="project" value="TreeGrafter"/>
</dbReference>
<comment type="subcellular location">
    <subcellularLocation>
        <location evidence="1">Cell membrane</location>
        <topology evidence="1">Single-pass type I membrane protein</topology>
    </subcellularLocation>
</comment>
<evidence type="ECO:0000256" key="8">
    <source>
        <dbReference type="ARBA" id="ARBA00022989"/>
    </source>
</evidence>
<keyword evidence="6 12" id="KW-0732">Signal</keyword>
<evidence type="ECO:0000256" key="2">
    <source>
        <dbReference type="ARBA" id="ARBA00021200"/>
    </source>
</evidence>
<evidence type="ECO:0000256" key="9">
    <source>
        <dbReference type="ARBA" id="ARBA00023136"/>
    </source>
</evidence>
<keyword evidence="13" id="KW-1185">Reference proteome</keyword>
<evidence type="ECO:0000256" key="4">
    <source>
        <dbReference type="ARBA" id="ARBA00022475"/>
    </source>
</evidence>
<keyword evidence="5 11" id="KW-0812">Transmembrane</keyword>
<keyword evidence="4" id="KW-1003">Cell membrane</keyword>
<gene>
    <name evidence="14" type="primary">AMN</name>
</gene>
<name>A0A6P5IXN9_PHACI</name>
<dbReference type="GO" id="GO:0030139">
    <property type="term" value="C:endocytic vesicle"/>
    <property type="evidence" value="ECO:0007669"/>
    <property type="project" value="TreeGrafter"/>
</dbReference>
<evidence type="ECO:0000256" key="10">
    <source>
        <dbReference type="SAM" id="MobiDB-lite"/>
    </source>
</evidence>
<organism evidence="13 14">
    <name type="scientific">Phascolarctos cinereus</name>
    <name type="common">Koala</name>
    <dbReference type="NCBI Taxonomy" id="38626"/>
    <lineage>
        <taxon>Eukaryota</taxon>
        <taxon>Metazoa</taxon>
        <taxon>Chordata</taxon>
        <taxon>Craniata</taxon>
        <taxon>Vertebrata</taxon>
        <taxon>Euteleostomi</taxon>
        <taxon>Mammalia</taxon>
        <taxon>Metatheria</taxon>
        <taxon>Diprotodontia</taxon>
        <taxon>Phascolarctidae</taxon>
        <taxon>Phascolarctos</taxon>
    </lineage>
</organism>
<evidence type="ECO:0000256" key="11">
    <source>
        <dbReference type="SAM" id="Phobius"/>
    </source>
</evidence>
<dbReference type="PANTHER" id="PTHR14995:SF2">
    <property type="entry name" value="PROTEIN AMNIONLESS"/>
    <property type="match status" value="1"/>
</dbReference>
<keyword evidence="3" id="KW-0813">Transport</keyword>
<proteinExistence type="predicted"/>
<feature type="transmembrane region" description="Helical" evidence="11">
    <location>
        <begin position="392"/>
        <end position="411"/>
    </location>
</feature>
<evidence type="ECO:0000256" key="7">
    <source>
        <dbReference type="ARBA" id="ARBA00022927"/>
    </source>
</evidence>
<dbReference type="CTD" id="81693"/>
<sequence>MEGWHLPILMLCLLFCEVSVAVYKQWIPNTNFEDASNWDKNRTPSETDIVMFDSNKVVSVYVASAHILTGAHLPLDGEFILAPGAGFAAINEASDPSPDSDHNIHFLNADRYSWYDPSLWHTDLENSDHLFSVDAELIPCRHDDVIFPPETSFRVDLGAGGRTISLHSISILGQKFNTDQELAAYLASSTGKLQFHGAGSLRLAPYPCEDPSGCECGNDEVEAWICAFVLQTFGGRCPKPACQGALRPVGQCCEVCGALLFLNYTQAFDLQQYKQRLLHTFLDLVVPRPRGVRMAISKVRRAPTLRGSGHTARGKRQAESMTQIQLVLTDDGAGPEAGKAAADVAQDILTDVAEQGAAFGVLQGYVEYSGSSGSTGGLTGASPTSGPVTGPAIFLVLGLMVLLGGLLLIHWTGQVRLWTLPIPTLWQRSEPTSDQGNQNFDNPIFGNPAPPSLLDPGPSVEAVLEDTDSPTSPSRDSGSYFINPLFEADV</sequence>
<dbReference type="KEGG" id="pcw:110197371"/>
<evidence type="ECO:0000256" key="1">
    <source>
        <dbReference type="ARBA" id="ARBA00004251"/>
    </source>
</evidence>
<dbReference type="InterPro" id="IPR026112">
    <property type="entry name" value="AMN"/>
</dbReference>
<dbReference type="AlphaFoldDB" id="A0A6P5IXN9"/>
<dbReference type="FunCoup" id="A0A6P5IXN9">
    <property type="interactions" value="23"/>
</dbReference>
<evidence type="ECO:0000313" key="14">
    <source>
        <dbReference type="RefSeq" id="XP_020826887.1"/>
    </source>
</evidence>
<feature type="compositionally biased region" description="Low complexity" evidence="10">
    <location>
        <begin position="469"/>
        <end position="479"/>
    </location>
</feature>
<feature type="signal peptide" evidence="12">
    <location>
        <begin position="1"/>
        <end position="21"/>
    </location>
</feature>
<dbReference type="GeneID" id="110197371"/>
<evidence type="ECO:0000256" key="5">
    <source>
        <dbReference type="ARBA" id="ARBA00022692"/>
    </source>
</evidence>
<dbReference type="PANTHER" id="PTHR14995">
    <property type="entry name" value="AMNIONLESS"/>
    <property type="match status" value="1"/>
</dbReference>
<evidence type="ECO:0000256" key="6">
    <source>
        <dbReference type="ARBA" id="ARBA00022729"/>
    </source>
</evidence>